<sequence>MAIQLKVTQSTIFKQTTEQSSQIPDEDKVAIAAGKSFDVHSWKLVDQNHISIALLKDFLGNPPRNTWYAHIPDIQLIKPASLKVTQNTIFKQSTADSSQVTAPYKVAVAAGQVFNLQSWATANNNHFKITLASGSLGDPPRNTWYVYAPHMQFINQQPQTIAIDQPPPPSGGLPRTKQLNVPHKSQLDNALNPTGACNVTSLAMVIAYFQIKGSTGVGQLEDEIYAHMEDRGLVRGNPEDLSQTAYDYGLIDDFTYRGSLFDIRKAIAEGRPCIIHGNFTSFGHIIVVRGYDPYGFFVNDPYGEWTSSGYRTDLSGENLHYSNTLIQSKCSPEGEDYIWLHRFAKR</sequence>
<dbReference type="OrthoDB" id="5735764at2"/>
<accession>A0A2T1DKE2</accession>
<dbReference type="EMBL" id="PVWG01000004">
    <property type="protein sequence ID" value="PSB20925.1"/>
    <property type="molecule type" value="Genomic_DNA"/>
</dbReference>
<reference evidence="2 3" key="1">
    <citation type="submission" date="2018-02" db="EMBL/GenBank/DDBJ databases">
        <authorList>
            <person name="Cohen D.B."/>
            <person name="Kent A.D."/>
        </authorList>
    </citation>
    <scope>NUCLEOTIDE SEQUENCE [LARGE SCALE GENOMIC DNA]</scope>
    <source>
        <strain evidence="2 3">ULC007</strain>
    </source>
</reference>
<evidence type="ECO:0000259" key="1">
    <source>
        <dbReference type="Pfam" id="PF13529"/>
    </source>
</evidence>
<proteinExistence type="predicted"/>
<comment type="caution">
    <text evidence="2">The sequence shown here is derived from an EMBL/GenBank/DDBJ whole genome shotgun (WGS) entry which is preliminary data.</text>
</comment>
<dbReference type="Gene3D" id="3.90.70.10">
    <property type="entry name" value="Cysteine proteinases"/>
    <property type="match status" value="1"/>
</dbReference>
<dbReference type="InterPro" id="IPR039564">
    <property type="entry name" value="Peptidase_C39-like"/>
</dbReference>
<dbReference type="AlphaFoldDB" id="A0A2T1DKE2"/>
<evidence type="ECO:0000313" key="2">
    <source>
        <dbReference type="EMBL" id="PSB20925.1"/>
    </source>
</evidence>
<dbReference type="RefSeq" id="WP_083582799.1">
    <property type="nucleotide sequence ID" value="NZ_MPPI01000008.1"/>
</dbReference>
<dbReference type="Pfam" id="PF13529">
    <property type="entry name" value="Peptidase_C39_2"/>
    <property type="match status" value="1"/>
</dbReference>
<evidence type="ECO:0000313" key="3">
    <source>
        <dbReference type="Proteomes" id="UP000238634"/>
    </source>
</evidence>
<feature type="domain" description="Peptidase C39-like" evidence="1">
    <location>
        <begin position="179"/>
        <end position="302"/>
    </location>
</feature>
<keyword evidence="3" id="KW-1185">Reference proteome</keyword>
<name>A0A2T1DKE2_9CYAN</name>
<dbReference type="Proteomes" id="UP000238634">
    <property type="component" value="Unassembled WGS sequence"/>
</dbReference>
<reference evidence="2 3" key="2">
    <citation type="submission" date="2018-03" db="EMBL/GenBank/DDBJ databases">
        <title>The ancient ancestry and fast evolution of plastids.</title>
        <authorList>
            <person name="Moore K.R."/>
            <person name="Magnabosco C."/>
            <person name="Momper L."/>
            <person name="Gold D.A."/>
            <person name="Bosak T."/>
            <person name="Fournier G.P."/>
        </authorList>
    </citation>
    <scope>NUCLEOTIDE SEQUENCE [LARGE SCALE GENOMIC DNA]</scope>
    <source>
        <strain evidence="2 3">ULC007</strain>
    </source>
</reference>
<organism evidence="2 3">
    <name type="scientific">Phormidesmis priestleyi ULC007</name>
    <dbReference type="NCBI Taxonomy" id="1920490"/>
    <lineage>
        <taxon>Bacteria</taxon>
        <taxon>Bacillati</taxon>
        <taxon>Cyanobacteriota</taxon>
        <taxon>Cyanophyceae</taxon>
        <taxon>Leptolyngbyales</taxon>
        <taxon>Leptolyngbyaceae</taxon>
        <taxon>Phormidesmis</taxon>
    </lineage>
</organism>
<gene>
    <name evidence="2" type="ORF">C7B65_05830</name>
</gene>
<protein>
    <recommendedName>
        <fullName evidence="1">Peptidase C39-like domain-containing protein</fullName>
    </recommendedName>
</protein>